<comment type="similarity">
    <text evidence="2">Belongs to the chromate ion transporter (CHR) (TC 2.A.51) family.</text>
</comment>
<accession>A0AA43UDD5</accession>
<evidence type="ECO:0000313" key="9">
    <source>
        <dbReference type="Proteomes" id="UP001171751"/>
    </source>
</evidence>
<keyword evidence="3" id="KW-1003">Cell membrane</keyword>
<sequence length="188" mass="20259">MIYLLLFWEFFVIGALSFGGGYAVLPLIEQNIVEKQAWISATEFVDLLTISEMTPGPIAINAATYAGNRVAGIPGGIVATLGVVAPSLIIVLLLAYLYKRYKELPVIQRLITGLRPAIVALIASAGMTILLTAFFGTEPASLSNLNWMAVSIFAISFYILEKFNADPIKIIIFTGILGGIIYTAFPAL</sequence>
<protein>
    <submittedName>
        <fullName evidence="8">Chromate transporter</fullName>
    </submittedName>
</protein>
<comment type="caution">
    <text evidence="8">The sequence shown here is derived from an EMBL/GenBank/DDBJ whole genome shotgun (WGS) entry which is preliminary data.</text>
</comment>
<reference evidence="8" key="1">
    <citation type="submission" date="2023-07" db="EMBL/GenBank/DDBJ databases">
        <title>Between Cages and Wild: Unraveling the Impact of Captivity on Animal Microbiomes and Antimicrobial Resistance.</title>
        <authorList>
            <person name="Schmartz G.P."/>
            <person name="Rehner J."/>
            <person name="Schuff M.J."/>
            <person name="Becker S.L."/>
            <person name="Kravczyk M."/>
            <person name="Gurevich A."/>
            <person name="Francke R."/>
            <person name="Mueller R."/>
            <person name="Keller V."/>
            <person name="Keller A."/>
        </authorList>
    </citation>
    <scope>NUCLEOTIDE SEQUENCE</scope>
    <source>
        <strain evidence="8">S39M_St_73</strain>
    </source>
</reference>
<evidence type="ECO:0000256" key="2">
    <source>
        <dbReference type="ARBA" id="ARBA00005262"/>
    </source>
</evidence>
<dbReference type="Pfam" id="PF02417">
    <property type="entry name" value="Chromate_transp"/>
    <property type="match status" value="1"/>
</dbReference>
<feature type="transmembrane region" description="Helical" evidence="7">
    <location>
        <begin position="7"/>
        <end position="28"/>
    </location>
</feature>
<gene>
    <name evidence="8" type="ORF">Q4F26_06015</name>
</gene>
<evidence type="ECO:0000256" key="6">
    <source>
        <dbReference type="ARBA" id="ARBA00023136"/>
    </source>
</evidence>
<dbReference type="GO" id="GO:0005886">
    <property type="term" value="C:plasma membrane"/>
    <property type="evidence" value="ECO:0007669"/>
    <property type="project" value="UniProtKB-SubCell"/>
</dbReference>
<feature type="transmembrane region" description="Helical" evidence="7">
    <location>
        <begin position="142"/>
        <end position="160"/>
    </location>
</feature>
<evidence type="ECO:0000256" key="3">
    <source>
        <dbReference type="ARBA" id="ARBA00022475"/>
    </source>
</evidence>
<keyword evidence="6 7" id="KW-0472">Membrane</keyword>
<evidence type="ECO:0000256" key="5">
    <source>
        <dbReference type="ARBA" id="ARBA00022989"/>
    </source>
</evidence>
<feature type="transmembrane region" description="Helical" evidence="7">
    <location>
        <begin position="118"/>
        <end position="136"/>
    </location>
</feature>
<dbReference type="GO" id="GO:0015109">
    <property type="term" value="F:chromate transmembrane transporter activity"/>
    <property type="evidence" value="ECO:0007669"/>
    <property type="project" value="InterPro"/>
</dbReference>
<dbReference type="EMBL" id="JAUNQW010000031">
    <property type="protein sequence ID" value="MDO5457887.1"/>
    <property type="molecule type" value="Genomic_DNA"/>
</dbReference>
<keyword evidence="4 7" id="KW-0812">Transmembrane</keyword>
<dbReference type="InterPro" id="IPR003370">
    <property type="entry name" value="Chromate_transpt"/>
</dbReference>
<dbReference type="PANTHER" id="PTHR43663">
    <property type="entry name" value="CHROMATE TRANSPORT PROTEIN-RELATED"/>
    <property type="match status" value="1"/>
</dbReference>
<proteinExistence type="inferred from homology"/>
<dbReference type="InterPro" id="IPR052518">
    <property type="entry name" value="CHR_Transporter"/>
</dbReference>
<keyword evidence="9" id="KW-1185">Reference proteome</keyword>
<comment type="subcellular location">
    <subcellularLocation>
        <location evidence="1">Cell membrane</location>
        <topology evidence="1">Multi-pass membrane protein</topology>
    </subcellularLocation>
</comment>
<evidence type="ECO:0000256" key="4">
    <source>
        <dbReference type="ARBA" id="ARBA00022692"/>
    </source>
</evidence>
<dbReference type="PANTHER" id="PTHR43663:SF1">
    <property type="entry name" value="CHROMATE TRANSPORTER"/>
    <property type="match status" value="1"/>
</dbReference>
<evidence type="ECO:0000256" key="1">
    <source>
        <dbReference type="ARBA" id="ARBA00004651"/>
    </source>
</evidence>
<keyword evidence="5 7" id="KW-1133">Transmembrane helix</keyword>
<evidence type="ECO:0000256" key="7">
    <source>
        <dbReference type="SAM" id="Phobius"/>
    </source>
</evidence>
<name>A0AA43UDD5_9LACT</name>
<organism evidence="8 9">
    <name type="scientific">Atopococcus tabaci</name>
    <dbReference type="NCBI Taxonomy" id="269774"/>
    <lineage>
        <taxon>Bacteria</taxon>
        <taxon>Bacillati</taxon>
        <taxon>Bacillota</taxon>
        <taxon>Bacilli</taxon>
        <taxon>Lactobacillales</taxon>
        <taxon>Carnobacteriaceae</taxon>
        <taxon>Atopococcus</taxon>
    </lineage>
</organism>
<evidence type="ECO:0000313" key="8">
    <source>
        <dbReference type="EMBL" id="MDO5457887.1"/>
    </source>
</evidence>
<feature type="transmembrane region" description="Helical" evidence="7">
    <location>
        <begin position="167"/>
        <end position="185"/>
    </location>
</feature>
<dbReference type="AlphaFoldDB" id="A0AA43UDD5"/>
<feature type="transmembrane region" description="Helical" evidence="7">
    <location>
        <begin position="77"/>
        <end position="98"/>
    </location>
</feature>
<dbReference type="Proteomes" id="UP001171751">
    <property type="component" value="Unassembled WGS sequence"/>
</dbReference>